<feature type="binding site" evidence="8">
    <location>
        <position position="106"/>
    </location>
    <ligand>
        <name>ATP</name>
        <dbReference type="ChEBI" id="CHEBI:30616"/>
    </ligand>
</feature>
<keyword evidence="5 8" id="KW-0067">ATP-binding</keyword>
<feature type="region of interest" description="Disordered" evidence="9">
    <location>
        <begin position="227"/>
        <end position="260"/>
    </location>
</feature>
<dbReference type="SUPFAM" id="SSF54211">
    <property type="entry name" value="Ribosomal protein S5 domain 2-like"/>
    <property type="match status" value="1"/>
</dbReference>
<feature type="binding site" evidence="8">
    <location>
        <position position="112"/>
    </location>
    <ligand>
        <name>ATP</name>
        <dbReference type="ChEBI" id="CHEBI:30616"/>
    </ligand>
</feature>
<proteinExistence type="inferred from homology"/>
<dbReference type="InterPro" id="IPR003594">
    <property type="entry name" value="HATPase_dom"/>
</dbReference>
<dbReference type="GO" id="GO:0005737">
    <property type="term" value="C:cytoplasm"/>
    <property type="evidence" value="ECO:0007669"/>
    <property type="project" value="UniProtKB-SubCell"/>
</dbReference>
<comment type="similarity">
    <text evidence="2">Belongs to the heat shock protein 90 family.</text>
</comment>
<dbReference type="FunFam" id="3.40.50.11260:FF:000001">
    <property type="entry name" value="Heat shock protein 90 alpha"/>
    <property type="match status" value="1"/>
</dbReference>
<evidence type="ECO:0000259" key="10">
    <source>
        <dbReference type="SMART" id="SM00387"/>
    </source>
</evidence>
<feature type="compositionally biased region" description="Acidic residues" evidence="9">
    <location>
        <begin position="238"/>
        <end position="250"/>
    </location>
</feature>
<dbReference type="SMART" id="SM00387">
    <property type="entry name" value="HATPase_c"/>
    <property type="match status" value="1"/>
</dbReference>
<feature type="binding site" evidence="8">
    <location>
        <begin position="133"/>
        <end position="138"/>
    </location>
    <ligand>
        <name>ATP</name>
        <dbReference type="ChEBI" id="CHEBI:30616"/>
    </ligand>
</feature>
<evidence type="ECO:0000256" key="9">
    <source>
        <dbReference type="SAM" id="MobiDB-lite"/>
    </source>
</evidence>
<evidence type="ECO:0000313" key="12">
    <source>
        <dbReference type="Proteomes" id="UP000694569"/>
    </source>
</evidence>
<dbReference type="FunFam" id="3.30.230.80:FF:000001">
    <property type="entry name" value="Heat shock protein 90 alpha"/>
    <property type="match status" value="1"/>
</dbReference>
<dbReference type="AlphaFoldDB" id="A0A8C5PZ47"/>
<dbReference type="InterPro" id="IPR036890">
    <property type="entry name" value="HATPase_C_sf"/>
</dbReference>
<dbReference type="FunFam" id="1.20.120.790:FF:000001">
    <property type="entry name" value="Heat shock protein 90 alpha"/>
    <property type="match status" value="1"/>
</dbReference>
<feature type="binding site" evidence="8">
    <location>
        <position position="382"/>
    </location>
    <ligand>
        <name>ATP</name>
        <dbReference type="ChEBI" id="CHEBI:30616"/>
    </ligand>
</feature>
<dbReference type="GO" id="GO:0005524">
    <property type="term" value="F:ATP binding"/>
    <property type="evidence" value="ECO:0007669"/>
    <property type="project" value="UniProtKB-KW"/>
</dbReference>
<gene>
    <name evidence="11" type="primary">HSP90AA1</name>
</gene>
<keyword evidence="4 8" id="KW-0547">Nucleotide-binding</keyword>
<organism evidence="11 12">
    <name type="scientific">Leptobrachium leishanense</name>
    <name type="common">Leishan spiny toad</name>
    <dbReference type="NCBI Taxonomy" id="445787"/>
    <lineage>
        <taxon>Eukaryota</taxon>
        <taxon>Metazoa</taxon>
        <taxon>Chordata</taxon>
        <taxon>Craniata</taxon>
        <taxon>Vertebrata</taxon>
        <taxon>Euteleostomi</taxon>
        <taxon>Amphibia</taxon>
        <taxon>Batrachia</taxon>
        <taxon>Anura</taxon>
        <taxon>Pelobatoidea</taxon>
        <taxon>Megophryidae</taxon>
        <taxon>Leptobrachium</taxon>
    </lineage>
</organism>
<feature type="domain" description="Histidine kinase/HSP90-like ATPase" evidence="10">
    <location>
        <begin position="40"/>
        <end position="194"/>
    </location>
</feature>
<dbReference type="Gene3D" id="3.30.230.80">
    <property type="match status" value="1"/>
</dbReference>
<dbReference type="CDD" id="cd16927">
    <property type="entry name" value="HATPase_Hsp90-like"/>
    <property type="match status" value="1"/>
</dbReference>
<dbReference type="SUPFAM" id="SSF110942">
    <property type="entry name" value="HSP90 C-terminal domain"/>
    <property type="match status" value="1"/>
</dbReference>
<accession>A0A8C5PZ47</accession>
<evidence type="ECO:0000256" key="1">
    <source>
        <dbReference type="ARBA" id="ARBA00004496"/>
    </source>
</evidence>
<dbReference type="Proteomes" id="UP000694569">
    <property type="component" value="Unplaced"/>
</dbReference>
<dbReference type="PIRSF" id="PIRSF002583">
    <property type="entry name" value="Hsp90"/>
    <property type="match status" value="1"/>
</dbReference>
<feature type="binding site" evidence="8">
    <location>
        <begin position="113"/>
        <end position="114"/>
    </location>
    <ligand>
        <name>ATP</name>
        <dbReference type="ChEBI" id="CHEBI:30616"/>
    </ligand>
</feature>
<dbReference type="GeneTree" id="ENSGT01020000230401"/>
<evidence type="ECO:0000256" key="2">
    <source>
        <dbReference type="ARBA" id="ARBA00008239"/>
    </source>
</evidence>
<evidence type="ECO:0000256" key="8">
    <source>
        <dbReference type="PIRSR" id="PIRSR002583-1"/>
    </source>
</evidence>
<dbReference type="Pfam" id="PF00183">
    <property type="entry name" value="HSP90"/>
    <property type="match status" value="2"/>
</dbReference>
<dbReference type="Gene3D" id="1.20.120.790">
    <property type="entry name" value="Heat shock protein 90, C-terminal domain"/>
    <property type="match status" value="1"/>
</dbReference>
<dbReference type="Gene3D" id="3.30.565.10">
    <property type="entry name" value="Histidine kinase-like ATPase, C-terminal domain"/>
    <property type="match status" value="1"/>
</dbReference>
<evidence type="ECO:0000256" key="3">
    <source>
        <dbReference type="ARBA" id="ARBA00022490"/>
    </source>
</evidence>
<keyword evidence="3" id="KW-0963">Cytoplasm</keyword>
<evidence type="ECO:0000256" key="5">
    <source>
        <dbReference type="ARBA" id="ARBA00022840"/>
    </source>
</evidence>
<dbReference type="InterPro" id="IPR020568">
    <property type="entry name" value="Ribosomal_Su5_D2-typ_SF"/>
</dbReference>
<dbReference type="PANTHER" id="PTHR11528">
    <property type="entry name" value="HEAT SHOCK PROTEIN 90 FAMILY MEMBER"/>
    <property type="match status" value="1"/>
</dbReference>
<dbReference type="HAMAP" id="MF_00505">
    <property type="entry name" value="HSP90"/>
    <property type="match status" value="1"/>
</dbReference>
<dbReference type="NCBIfam" id="NF003555">
    <property type="entry name" value="PRK05218.1"/>
    <property type="match status" value="1"/>
</dbReference>
<dbReference type="GO" id="GO:0051082">
    <property type="term" value="F:unfolded protein binding"/>
    <property type="evidence" value="ECO:0007669"/>
    <property type="project" value="InterPro"/>
</dbReference>
<evidence type="ECO:0000313" key="11">
    <source>
        <dbReference type="Ensembl" id="ENSLLEP00000030351.1"/>
    </source>
</evidence>
<dbReference type="Gene3D" id="3.40.50.11260">
    <property type="match status" value="1"/>
</dbReference>
<dbReference type="InterPro" id="IPR037196">
    <property type="entry name" value="HSP90_C"/>
</dbReference>
<dbReference type="SUPFAM" id="SSF55874">
    <property type="entry name" value="ATPase domain of HSP90 chaperone/DNA topoisomerase II/histidine kinase"/>
    <property type="match status" value="1"/>
</dbReference>
<reference evidence="11" key="1">
    <citation type="submission" date="2025-08" db="UniProtKB">
        <authorList>
            <consortium name="Ensembl"/>
        </authorList>
    </citation>
    <scope>IDENTIFICATION</scope>
</reference>
<dbReference type="Pfam" id="PF13589">
    <property type="entry name" value="HATPase_c_3"/>
    <property type="match status" value="1"/>
</dbReference>
<sequence>MPEEVKTQDQQMEDEEVETFAFQAEIAQLMSLIINTFYSNKEVFLREIISNSSDALDKIRYESLTDPSKLDSGKELKISLIPNKLERTLTFIDTGIGMTKADLINNLGTIAKSGTKAFMEALQAGADISMIGQFGVGFYSAYLVAEKVTVITKHNDDEQYVWESSAGGSFTVKIDDSEPLGRGTKVILHLKEDQSEYIEEKRIKEIVKKHSQFIGYPITLFVKNEEKKEDAKESDDKPEVEDVGSDEEEDKDKKDDKKKKKIKEKYIDQEELNKTKPIWTRNPDDITTEEYGEFYKSLTNDWEDHLAVKHFSVEGQLEFRALLFVPRRAPFDLFENKKKKNNIKLYVRRVFIMDNCEDLIPEYLNFIRGVVDSEDLPLNISREMLQQSKILKVIRKNLVKKCLELFTELSEDKENYKKLYEQFSKNIKLGIHEDSQNRNKLSELLRYYTSASADEMVSLKDYCTRMKENQKHIYYITGETKEQVAHSAFVERLRKHGLEVIYMIEPIDEYCVQQLKEFEGKTLVSKKSTFENLCKIMKDILDKKVEKVAVSNRLVTSPCCIVTSTYGWTANMERIMKAQALRDNSTMGYMAAKKHLEINPDHSIIETLRQKADADKNDKSVKDLVILLFETALLSSGFSLEDPQTHSNRIYRMIKLGLGIDEEDSSTTEDINLAVKEEMPPLEGDEDSSRMEEVD</sequence>
<dbReference type="PRINTS" id="PR00775">
    <property type="entry name" value="HEATSHOCK90"/>
</dbReference>
<keyword evidence="7" id="KW-0143">Chaperone</keyword>
<dbReference type="InterPro" id="IPR020575">
    <property type="entry name" value="Hsp90_N"/>
</dbReference>
<dbReference type="PROSITE" id="PS00298">
    <property type="entry name" value="HSP90"/>
    <property type="match status" value="1"/>
</dbReference>
<dbReference type="FunFam" id="3.30.565.10:FF:000204">
    <property type="entry name" value="Heat shock protein HSP 90-beta"/>
    <property type="match status" value="1"/>
</dbReference>
<reference evidence="11" key="2">
    <citation type="submission" date="2025-09" db="UniProtKB">
        <authorList>
            <consortium name="Ensembl"/>
        </authorList>
    </citation>
    <scope>IDENTIFICATION</scope>
</reference>
<feature type="binding site" evidence="8">
    <location>
        <position position="98"/>
    </location>
    <ligand>
        <name>ATP</name>
        <dbReference type="ChEBI" id="CHEBI:30616"/>
    </ligand>
</feature>
<feature type="binding site" evidence="8">
    <location>
        <position position="47"/>
    </location>
    <ligand>
        <name>ATP</name>
        <dbReference type="ChEBI" id="CHEBI:30616"/>
    </ligand>
</feature>
<feature type="region of interest" description="Disordered" evidence="9">
    <location>
        <begin position="675"/>
        <end position="695"/>
    </location>
</feature>
<feature type="binding site" evidence="8">
    <location>
        <position position="93"/>
    </location>
    <ligand>
        <name>ATP</name>
        <dbReference type="ChEBI" id="CHEBI:30616"/>
    </ligand>
</feature>
<feature type="binding site" evidence="8">
    <location>
        <position position="184"/>
    </location>
    <ligand>
        <name>ATP</name>
        <dbReference type="ChEBI" id="CHEBI:30616"/>
    </ligand>
</feature>
<keyword evidence="12" id="KW-1185">Reference proteome</keyword>
<evidence type="ECO:0000256" key="4">
    <source>
        <dbReference type="ARBA" id="ARBA00022741"/>
    </source>
</evidence>
<evidence type="ECO:0000256" key="6">
    <source>
        <dbReference type="ARBA" id="ARBA00023016"/>
    </source>
</evidence>
<evidence type="ECO:0000256" key="7">
    <source>
        <dbReference type="ARBA" id="ARBA00023186"/>
    </source>
</evidence>
<feature type="binding site" evidence="8">
    <location>
        <position position="51"/>
    </location>
    <ligand>
        <name>ATP</name>
        <dbReference type="ChEBI" id="CHEBI:30616"/>
    </ligand>
</feature>
<feature type="compositionally biased region" description="Basic and acidic residues" evidence="9">
    <location>
        <begin position="227"/>
        <end position="237"/>
    </location>
</feature>
<dbReference type="GO" id="GO:0140662">
    <property type="term" value="F:ATP-dependent protein folding chaperone"/>
    <property type="evidence" value="ECO:0007669"/>
    <property type="project" value="InterPro"/>
</dbReference>
<comment type="subcellular location">
    <subcellularLocation>
        <location evidence="1">Cytoplasm</location>
    </subcellularLocation>
</comment>
<name>A0A8C5PZ47_9ANUR</name>
<dbReference type="InterPro" id="IPR001404">
    <property type="entry name" value="Hsp90_fam"/>
</dbReference>
<keyword evidence="6" id="KW-0346">Stress response</keyword>
<dbReference type="InterPro" id="IPR019805">
    <property type="entry name" value="Heat_shock_protein_90_CS"/>
</dbReference>
<protein>
    <submittedName>
        <fullName evidence="11">Heat shock protein 90 alpha family class A member 1</fullName>
    </submittedName>
</protein>
<dbReference type="OrthoDB" id="5426351at2759"/>
<dbReference type="Ensembl" id="ENSLLET00000031517.1">
    <property type="protein sequence ID" value="ENSLLEP00000030351.1"/>
    <property type="gene ID" value="ENSLLEG00000018506.1"/>
</dbReference>
<dbReference type="GO" id="GO:0016887">
    <property type="term" value="F:ATP hydrolysis activity"/>
    <property type="evidence" value="ECO:0007669"/>
    <property type="project" value="InterPro"/>
</dbReference>